<evidence type="ECO:0000256" key="4">
    <source>
        <dbReference type="SAM" id="Phobius"/>
    </source>
</evidence>
<keyword evidence="2" id="KW-0378">Hydrolase</keyword>
<sequence length="902" mass="102918">MIVQKSLVFGFIDHDEISTRPDPLRYFKSYNGSYNLGDKHYWASAGFTGIHGYAIAGIWLLFGLSFGSYMIFKYFHANTSTSIVEHSPSSYILMFSLVFLFTILAIVASCAVLAANNGFEHRVERLRQTIFDAGGDTCQSIRRVVQVLLSMQTLLSPYNFQADQMLNVTTHRLRRGSVTIQQFIDKTQHTSSEAIRTLYVANIVVVTVNLVLLVSALVLLIWHWPLGFIIIILCCWILTTLSWVLTGFDFFFHIFADDTCSALKDFQQNPQNNSLQIILPCANPGTSDKTLEQIGATVHNFITQLNSKLREVQGLGLNDIGENSVGTICDPFSGAPNYSFTPDLCPKDTIPIEELKYVLPRVTCYEGNSSGNCTGEGRFIPQASSVILFAYTQSIQDLIEIFPDLLSLSQCSKVKQAFANILQYQCRPFRSSARILWSSMLSLSILMMEVYSVYSFPLKSCNLWVDIEKHILFKYIVAAVIENAPHGGAHLRINQHQHFRELEEVEEDNIQIPPPRKRSARAAKRKPKRPTTLIEEFLDESSQLRHVFFPGQRTAIDPHRKSNDTYYYYPGRMWLDTEGNPIQAHGGGILHDQRTKMYYWYGEYKDGPTYHAHKNGAARVDVIGVGCYSSKDLWTWKNEGIVLAAEERNETHDLYKLNVLERPKVIYNEKTGKYVMWMHIDDTNYTKASTGVAISDLPTGPFNYLYSKRPHGYESRDMTLFKDDDGVAYLVYSSEDNSELHIGPLNEEYMDVTQSMRRILVGQHREAPALFKHEGTYYMITSGCTGWAPNEALAHAAESIMGPWETIGNPCIGGNKVFRETTFFAQSTFVLPLPELHGSFIFMADRWNPADLKDSRYVWLPLRVSGPVDQPLQYNFGFPLWSRVSVYWHKRWRLPYRWQEIN</sequence>
<feature type="transmembrane region" description="Helical" evidence="4">
    <location>
        <begin position="435"/>
        <end position="454"/>
    </location>
</feature>
<evidence type="ECO:0000313" key="6">
    <source>
        <dbReference type="Proteomes" id="UP000826656"/>
    </source>
</evidence>
<dbReference type="Gene3D" id="2.115.10.20">
    <property type="entry name" value="Glycosyl hydrolase domain, family 43"/>
    <property type="match status" value="1"/>
</dbReference>
<keyword evidence="6" id="KW-1185">Reference proteome</keyword>
<comment type="caution">
    <text evidence="5">The sequence shown here is derived from an EMBL/GenBank/DDBJ whole genome shotgun (WGS) entry which is preliminary data.</text>
</comment>
<organism evidence="5 6">
    <name type="scientific">Solanum tuberosum</name>
    <name type="common">Potato</name>
    <dbReference type="NCBI Taxonomy" id="4113"/>
    <lineage>
        <taxon>Eukaryota</taxon>
        <taxon>Viridiplantae</taxon>
        <taxon>Streptophyta</taxon>
        <taxon>Embryophyta</taxon>
        <taxon>Tracheophyta</taxon>
        <taxon>Spermatophyta</taxon>
        <taxon>Magnoliopsida</taxon>
        <taxon>eudicotyledons</taxon>
        <taxon>Gunneridae</taxon>
        <taxon>Pentapetalae</taxon>
        <taxon>asterids</taxon>
        <taxon>lamiids</taxon>
        <taxon>Solanales</taxon>
        <taxon>Solanaceae</taxon>
        <taxon>Solanoideae</taxon>
        <taxon>Solaneae</taxon>
        <taxon>Solanum</taxon>
    </lineage>
</organism>
<evidence type="ECO:0000256" key="3">
    <source>
        <dbReference type="ARBA" id="ARBA00023295"/>
    </source>
</evidence>
<dbReference type="SUPFAM" id="SSF75005">
    <property type="entry name" value="Arabinanase/levansucrase/invertase"/>
    <property type="match status" value="1"/>
</dbReference>
<comment type="similarity">
    <text evidence="1">Belongs to the glycosyl hydrolase 43 family.</text>
</comment>
<dbReference type="PANTHER" id="PTHR22925">
    <property type="entry name" value="GLYCOSYL HYDROLASE 43 FAMILY MEMBER"/>
    <property type="match status" value="1"/>
</dbReference>
<gene>
    <name evidence="5" type="ORF">KY290_016184</name>
</gene>
<dbReference type="InterPro" id="IPR006710">
    <property type="entry name" value="Glyco_hydro_43"/>
</dbReference>
<keyword evidence="4" id="KW-1133">Transmembrane helix</keyword>
<protein>
    <submittedName>
        <fullName evidence="5">Uncharacterized protein</fullName>
    </submittedName>
</protein>
<dbReference type="Proteomes" id="UP000826656">
    <property type="component" value="Unassembled WGS sequence"/>
</dbReference>
<dbReference type="CDD" id="cd18825">
    <property type="entry name" value="GH43_CtGH43-like"/>
    <property type="match status" value="1"/>
</dbReference>
<feature type="transmembrane region" description="Helical" evidence="4">
    <location>
        <begin position="228"/>
        <end position="252"/>
    </location>
</feature>
<keyword evidence="4" id="KW-0472">Membrane</keyword>
<keyword evidence="4" id="KW-0812">Transmembrane</keyword>
<feature type="transmembrane region" description="Helical" evidence="4">
    <location>
        <begin position="198"/>
        <end position="222"/>
    </location>
</feature>
<evidence type="ECO:0000313" key="5">
    <source>
        <dbReference type="EMBL" id="KAH0772203.1"/>
    </source>
</evidence>
<feature type="transmembrane region" description="Helical" evidence="4">
    <location>
        <begin position="92"/>
        <end position="115"/>
    </location>
</feature>
<dbReference type="PANTHER" id="PTHR22925:SF3">
    <property type="entry name" value="GLYCOSYL HYDROLASE FAMILY PROTEIN 43"/>
    <property type="match status" value="1"/>
</dbReference>
<accession>A0ABQ7VUT0</accession>
<evidence type="ECO:0000256" key="1">
    <source>
        <dbReference type="ARBA" id="ARBA00009865"/>
    </source>
</evidence>
<dbReference type="EMBL" id="JAIVGD010000011">
    <property type="protein sequence ID" value="KAH0772203.1"/>
    <property type="molecule type" value="Genomic_DNA"/>
</dbReference>
<keyword evidence="3" id="KW-0326">Glycosidase</keyword>
<evidence type="ECO:0000256" key="2">
    <source>
        <dbReference type="ARBA" id="ARBA00022801"/>
    </source>
</evidence>
<feature type="transmembrane region" description="Helical" evidence="4">
    <location>
        <begin position="50"/>
        <end position="72"/>
    </location>
</feature>
<dbReference type="InterPro" id="IPR023296">
    <property type="entry name" value="Glyco_hydro_beta-prop_sf"/>
</dbReference>
<name>A0ABQ7VUT0_SOLTU</name>
<dbReference type="Pfam" id="PF04616">
    <property type="entry name" value="Glyco_hydro_43"/>
    <property type="match status" value="1"/>
</dbReference>
<proteinExistence type="inferred from homology"/>
<reference evidence="5 6" key="1">
    <citation type="journal article" date="2021" name="bioRxiv">
        <title>Chromosome-scale and haplotype-resolved genome assembly of a tetraploid potato cultivar.</title>
        <authorList>
            <person name="Sun H."/>
            <person name="Jiao W.-B."/>
            <person name="Krause K."/>
            <person name="Campoy J.A."/>
            <person name="Goel M."/>
            <person name="Folz-Donahue K."/>
            <person name="Kukat C."/>
            <person name="Huettel B."/>
            <person name="Schneeberger K."/>
        </authorList>
    </citation>
    <scope>NUCLEOTIDE SEQUENCE [LARGE SCALE GENOMIC DNA]</scope>
    <source>
        <strain evidence="5">SolTubOtavaFocal</strain>
        <tissue evidence="5">Leaves</tissue>
    </source>
</reference>